<comment type="similarity">
    <text evidence="2 4">Belongs to the perilipin family.</text>
</comment>
<dbReference type="SUPFAM" id="SSF109775">
    <property type="entry name" value="Mannose-6-phosphate receptor binding protein 1 (Tip47), C-terminal domain"/>
    <property type="match status" value="1"/>
</dbReference>
<evidence type="ECO:0000313" key="6">
    <source>
        <dbReference type="Proteomes" id="UP000594220"/>
    </source>
</evidence>
<dbReference type="GO" id="GO:0019915">
    <property type="term" value="P:lipid storage"/>
    <property type="evidence" value="ECO:0007669"/>
    <property type="project" value="TreeGrafter"/>
</dbReference>
<keyword evidence="6" id="KW-1185">Reference proteome</keyword>
<reference evidence="5" key="2">
    <citation type="submission" date="2025-09" db="UniProtKB">
        <authorList>
            <consortium name="Ensembl"/>
        </authorList>
    </citation>
    <scope>IDENTIFICATION</scope>
</reference>
<dbReference type="Pfam" id="PF03036">
    <property type="entry name" value="Perilipin"/>
    <property type="match status" value="1"/>
</dbReference>
<dbReference type="GO" id="GO:0005811">
    <property type="term" value="C:lipid droplet"/>
    <property type="evidence" value="ECO:0007669"/>
    <property type="project" value="UniProtKB-SubCell"/>
</dbReference>
<comment type="subcellular location">
    <subcellularLocation>
        <location evidence="1">Lipid droplet</location>
    </subcellularLocation>
</comment>
<dbReference type="AlphaFoldDB" id="A0A7M4FBE6"/>
<evidence type="ECO:0000256" key="1">
    <source>
        <dbReference type="ARBA" id="ARBA00004502"/>
    </source>
</evidence>
<organism evidence="5 6">
    <name type="scientific">Crocodylus porosus</name>
    <name type="common">Saltwater crocodile</name>
    <name type="synonym">Estuarine crocodile</name>
    <dbReference type="NCBI Taxonomy" id="8502"/>
    <lineage>
        <taxon>Eukaryota</taxon>
        <taxon>Metazoa</taxon>
        <taxon>Chordata</taxon>
        <taxon>Craniata</taxon>
        <taxon>Vertebrata</taxon>
        <taxon>Euteleostomi</taxon>
        <taxon>Archelosauria</taxon>
        <taxon>Archosauria</taxon>
        <taxon>Crocodylia</taxon>
        <taxon>Longirostres</taxon>
        <taxon>Crocodylidae</taxon>
        <taxon>Crocodylus</taxon>
    </lineage>
</organism>
<accession>A0A7M4FBE6</accession>
<sequence>HSSVEGSIDTLHPLLSIVTSLPLVSSTYDKVSDAYTATKENHPIVKLVCDAAETGVKTIAVAAAGTMQPILTKLEPHVAAADEYAHKSLDKLEKKLPILQQPADQVISNGKERVVSTVTEAKDTVTGMMDMAKDAVQSSMDATKSMVASGIDKIIESSVAHKVASGIDTLLEKSEELVDHYLPITDEELGQYMASTEEQKQQKSYYMRLGALSTKLRHRAYLHTLGKLKLCAQSTQEALSQLQQTIDLVGENRCLLLNQAVDQKLQNVHEKMNQMWLAWLRKQPDMSEDNIPAQPEMIESQALTVACRVIQHLKATSLTLMSNIQGLPASICNQVQQIKGDTEDLNAAFSTATSVHDLSSSLLSQSREKVAAIQRSLDELLEYVVHNMPLTWLVGPFTPAGEHAEDDEVKD</sequence>
<keyword evidence="3" id="KW-0551">Lipid droplet</keyword>
<dbReference type="GO" id="GO:0005829">
    <property type="term" value="C:cytosol"/>
    <property type="evidence" value="ECO:0007669"/>
    <property type="project" value="TreeGrafter"/>
</dbReference>
<dbReference type="Gene3D" id="3.30.720.170">
    <property type="entry name" value="Perilipin, alpha-beta domain"/>
    <property type="match status" value="1"/>
</dbReference>
<evidence type="ECO:0000256" key="4">
    <source>
        <dbReference type="PIRNR" id="PIRNR036881"/>
    </source>
</evidence>
<dbReference type="PIRSF" id="PIRSF036881">
    <property type="entry name" value="PAT"/>
    <property type="match status" value="1"/>
</dbReference>
<dbReference type="GeneTree" id="ENSGT00950000182920"/>
<evidence type="ECO:0000256" key="2">
    <source>
        <dbReference type="ARBA" id="ARBA00006311"/>
    </source>
</evidence>
<dbReference type="PANTHER" id="PTHR14024">
    <property type="entry name" value="PERILIPIN"/>
    <property type="match status" value="1"/>
</dbReference>
<dbReference type="Ensembl" id="ENSCPRT00005025035.1">
    <property type="protein sequence ID" value="ENSCPRP00005021427.1"/>
    <property type="gene ID" value="ENSCPRG00005014869.1"/>
</dbReference>
<evidence type="ECO:0000313" key="5">
    <source>
        <dbReference type="Ensembl" id="ENSCPRP00005021427.1"/>
    </source>
</evidence>
<dbReference type="PANTHER" id="PTHR14024:SF11">
    <property type="entry name" value="PERILIPIN-3"/>
    <property type="match status" value="1"/>
</dbReference>
<dbReference type="Proteomes" id="UP000594220">
    <property type="component" value="Unplaced"/>
</dbReference>
<reference evidence="5" key="1">
    <citation type="submission" date="2025-08" db="UniProtKB">
        <authorList>
            <consortium name="Ensembl"/>
        </authorList>
    </citation>
    <scope>IDENTIFICATION</scope>
</reference>
<dbReference type="OMA" id="GQCNPKT"/>
<protein>
    <recommendedName>
        <fullName evidence="4">Perilipin</fullName>
    </recommendedName>
</protein>
<gene>
    <name evidence="5" type="primary">LOC109323320</name>
</gene>
<dbReference type="InterPro" id="IPR004279">
    <property type="entry name" value="Perilipin"/>
</dbReference>
<name>A0A7M4FBE6_CROPO</name>
<dbReference type="Gene3D" id="1.20.120.340">
    <property type="entry name" value="Flagellar protein FliS"/>
    <property type="match status" value="1"/>
</dbReference>
<evidence type="ECO:0000256" key="3">
    <source>
        <dbReference type="ARBA" id="ARBA00022677"/>
    </source>
</evidence>
<dbReference type="GO" id="GO:0010890">
    <property type="term" value="P:positive regulation of triglyceride storage"/>
    <property type="evidence" value="ECO:0007669"/>
    <property type="project" value="TreeGrafter"/>
</dbReference>
<proteinExistence type="inferred from homology"/>